<dbReference type="InterPro" id="IPR050928">
    <property type="entry name" value="ATP-dep_Zn_Metalloprotease"/>
</dbReference>
<gene>
    <name evidence="8" type="ORF">ASIM_LOCUS6814</name>
</gene>
<dbReference type="WBParaSite" id="ASIM_0000704301-mRNA-1">
    <property type="protein sequence ID" value="ASIM_0000704301-mRNA-1"/>
    <property type="gene ID" value="ASIM_0000704301"/>
</dbReference>
<keyword evidence="9" id="KW-1185">Reference proteome</keyword>
<comment type="cofactor">
    <cofactor evidence="1">
        <name>Zn(2+)</name>
        <dbReference type="ChEBI" id="CHEBI:29105"/>
    </cofactor>
</comment>
<keyword evidence="2" id="KW-0479">Metal-binding</keyword>
<protein>
    <submittedName>
        <fullName evidence="10">Inorganic diphosphatase</fullName>
    </submittedName>
</protein>
<keyword evidence="6" id="KW-0378">Hydrolase</keyword>
<name>A0A0M3JHD1_ANISI</name>
<evidence type="ECO:0000256" key="7">
    <source>
        <dbReference type="SAM" id="Phobius"/>
    </source>
</evidence>
<evidence type="ECO:0000256" key="4">
    <source>
        <dbReference type="ARBA" id="ARBA00022833"/>
    </source>
</evidence>
<dbReference type="Proteomes" id="UP000267096">
    <property type="component" value="Unassembled WGS sequence"/>
</dbReference>
<dbReference type="PANTHER" id="PTHR43655:SF8">
    <property type="entry name" value="PARAPLEGIN"/>
    <property type="match status" value="1"/>
</dbReference>
<feature type="transmembrane region" description="Helical" evidence="7">
    <location>
        <begin position="48"/>
        <end position="67"/>
    </location>
</feature>
<keyword evidence="6" id="KW-0645">Protease</keyword>
<keyword evidence="3" id="KW-0547">Nucleotide-binding</keyword>
<evidence type="ECO:0000256" key="3">
    <source>
        <dbReference type="ARBA" id="ARBA00022741"/>
    </source>
</evidence>
<dbReference type="OrthoDB" id="5863010at2759"/>
<evidence type="ECO:0000256" key="1">
    <source>
        <dbReference type="ARBA" id="ARBA00001947"/>
    </source>
</evidence>
<keyword evidence="6" id="KW-0482">Metalloprotease</keyword>
<accession>A0A0M3JHD1</accession>
<evidence type="ECO:0000313" key="10">
    <source>
        <dbReference type="WBParaSite" id="ASIM_0000704301-mRNA-1"/>
    </source>
</evidence>
<keyword evidence="5" id="KW-0067">ATP-binding</keyword>
<dbReference type="GO" id="GO:0008237">
    <property type="term" value="F:metallopeptidase activity"/>
    <property type="evidence" value="ECO:0007669"/>
    <property type="project" value="UniProtKB-KW"/>
</dbReference>
<dbReference type="GO" id="GO:0034982">
    <property type="term" value="P:mitochondrial protein processing"/>
    <property type="evidence" value="ECO:0007669"/>
    <property type="project" value="TreeGrafter"/>
</dbReference>
<evidence type="ECO:0000256" key="2">
    <source>
        <dbReference type="ARBA" id="ARBA00022723"/>
    </source>
</evidence>
<evidence type="ECO:0000313" key="9">
    <source>
        <dbReference type="Proteomes" id="UP000267096"/>
    </source>
</evidence>
<keyword evidence="7" id="KW-0812">Transmembrane</keyword>
<sequence>MTKTKLNIIDPHSKGGKLKIKFKDVAGLHEAKLEVSEFVDYLKNPTKYTVSVCLYWPILNSFFRFFIATVKHYRGGLFRICSKRRT</sequence>
<organism evidence="10">
    <name type="scientific">Anisakis simplex</name>
    <name type="common">Herring worm</name>
    <dbReference type="NCBI Taxonomy" id="6269"/>
    <lineage>
        <taxon>Eukaryota</taxon>
        <taxon>Metazoa</taxon>
        <taxon>Ecdysozoa</taxon>
        <taxon>Nematoda</taxon>
        <taxon>Chromadorea</taxon>
        <taxon>Rhabditida</taxon>
        <taxon>Spirurina</taxon>
        <taxon>Ascaridomorpha</taxon>
        <taxon>Ascaridoidea</taxon>
        <taxon>Anisakidae</taxon>
        <taxon>Anisakis</taxon>
        <taxon>Anisakis simplex complex</taxon>
    </lineage>
</organism>
<proteinExistence type="predicted"/>
<dbReference type="AlphaFoldDB" id="A0A0M3JHD1"/>
<dbReference type="EMBL" id="UYRR01015434">
    <property type="protein sequence ID" value="VDK27859.1"/>
    <property type="molecule type" value="Genomic_DNA"/>
</dbReference>
<dbReference type="GO" id="GO:0005745">
    <property type="term" value="C:m-AAA complex"/>
    <property type="evidence" value="ECO:0007669"/>
    <property type="project" value="TreeGrafter"/>
</dbReference>
<dbReference type="GO" id="GO:0046872">
    <property type="term" value="F:metal ion binding"/>
    <property type="evidence" value="ECO:0007669"/>
    <property type="project" value="UniProtKB-KW"/>
</dbReference>
<evidence type="ECO:0000256" key="6">
    <source>
        <dbReference type="ARBA" id="ARBA00023049"/>
    </source>
</evidence>
<reference evidence="10" key="1">
    <citation type="submission" date="2017-02" db="UniProtKB">
        <authorList>
            <consortium name="WormBaseParasite"/>
        </authorList>
    </citation>
    <scope>IDENTIFICATION</scope>
</reference>
<keyword evidence="7" id="KW-1133">Transmembrane helix</keyword>
<reference evidence="8 9" key="2">
    <citation type="submission" date="2018-11" db="EMBL/GenBank/DDBJ databases">
        <authorList>
            <consortium name="Pathogen Informatics"/>
        </authorList>
    </citation>
    <scope>NUCLEOTIDE SEQUENCE [LARGE SCALE GENOMIC DNA]</scope>
</reference>
<dbReference type="GO" id="GO:0005524">
    <property type="term" value="F:ATP binding"/>
    <property type="evidence" value="ECO:0007669"/>
    <property type="project" value="UniProtKB-KW"/>
</dbReference>
<keyword evidence="7" id="KW-0472">Membrane</keyword>
<keyword evidence="4" id="KW-0862">Zinc</keyword>
<dbReference type="PANTHER" id="PTHR43655">
    <property type="entry name" value="ATP-DEPENDENT PROTEASE"/>
    <property type="match status" value="1"/>
</dbReference>
<evidence type="ECO:0000256" key="5">
    <source>
        <dbReference type="ARBA" id="ARBA00022840"/>
    </source>
</evidence>
<evidence type="ECO:0000313" key="8">
    <source>
        <dbReference type="EMBL" id="VDK27859.1"/>
    </source>
</evidence>